<proteinExistence type="predicted"/>
<evidence type="ECO:0000313" key="3">
    <source>
        <dbReference type="Proteomes" id="UP001146120"/>
    </source>
</evidence>
<protein>
    <recommendedName>
        <fullName evidence="1">DDE-1 domain-containing protein</fullName>
    </recommendedName>
</protein>
<reference evidence="2" key="1">
    <citation type="submission" date="2022-11" db="EMBL/GenBank/DDBJ databases">
        <authorList>
            <person name="Morgan W.R."/>
            <person name="Tartar A."/>
        </authorList>
    </citation>
    <scope>NUCLEOTIDE SEQUENCE</scope>
    <source>
        <strain evidence="2">ARSEF 373</strain>
    </source>
</reference>
<accession>A0AAV2YS83</accession>
<name>A0AAV2YS83_9STRA</name>
<dbReference type="Proteomes" id="UP001146120">
    <property type="component" value="Unassembled WGS sequence"/>
</dbReference>
<comment type="caution">
    <text evidence="2">The sequence shown here is derived from an EMBL/GenBank/DDBJ whole genome shotgun (WGS) entry which is preliminary data.</text>
</comment>
<gene>
    <name evidence="2" type="ORF">N0F65_009557</name>
</gene>
<dbReference type="EMBL" id="DAKRPA010000176">
    <property type="protein sequence ID" value="DAZ96158.1"/>
    <property type="molecule type" value="Genomic_DNA"/>
</dbReference>
<dbReference type="AlphaFoldDB" id="A0AAV2YS83"/>
<feature type="domain" description="DDE-1" evidence="1">
    <location>
        <begin position="11"/>
        <end position="94"/>
    </location>
</feature>
<dbReference type="InterPro" id="IPR004875">
    <property type="entry name" value="DDE_SF_endonuclease_dom"/>
</dbReference>
<sequence>MSAHFPQAVLNHAATLNVLIKKIPPNFTWYCQPADLAWIKPLKDGLRRQWVAFLRLRLAVEEATERLYPTEDIVVRWVVSEWNLLSSSTIRAGFAATKLIPREPCENVHESALEHETTHVVLAMEKLGLTDPQMPAIAMNTTSTRWNATMMMMKRAIVMNEANRVY</sequence>
<organism evidence="2 3">
    <name type="scientific">Lagenidium giganteum</name>
    <dbReference type="NCBI Taxonomy" id="4803"/>
    <lineage>
        <taxon>Eukaryota</taxon>
        <taxon>Sar</taxon>
        <taxon>Stramenopiles</taxon>
        <taxon>Oomycota</taxon>
        <taxon>Peronosporomycetes</taxon>
        <taxon>Pythiales</taxon>
        <taxon>Pythiaceae</taxon>
    </lineage>
</organism>
<evidence type="ECO:0000259" key="1">
    <source>
        <dbReference type="Pfam" id="PF03184"/>
    </source>
</evidence>
<dbReference type="GO" id="GO:0003676">
    <property type="term" value="F:nucleic acid binding"/>
    <property type="evidence" value="ECO:0007669"/>
    <property type="project" value="InterPro"/>
</dbReference>
<keyword evidence="3" id="KW-1185">Reference proteome</keyword>
<reference evidence="2" key="2">
    <citation type="journal article" date="2023" name="Microbiol Resour">
        <title>Decontamination and Annotation of the Draft Genome Sequence of the Oomycete Lagenidium giganteum ARSEF 373.</title>
        <authorList>
            <person name="Morgan W.R."/>
            <person name="Tartar A."/>
        </authorList>
    </citation>
    <scope>NUCLEOTIDE SEQUENCE</scope>
    <source>
        <strain evidence="2">ARSEF 373</strain>
    </source>
</reference>
<dbReference type="Pfam" id="PF03184">
    <property type="entry name" value="DDE_1"/>
    <property type="match status" value="1"/>
</dbReference>
<evidence type="ECO:0000313" key="2">
    <source>
        <dbReference type="EMBL" id="DAZ96158.1"/>
    </source>
</evidence>